<gene>
    <name evidence="1" type="ORF">ACFODW_03650</name>
</gene>
<name>A0ABV7A396_9BACI</name>
<comment type="caution">
    <text evidence="1">The sequence shown here is derived from an EMBL/GenBank/DDBJ whole genome shotgun (WGS) entry which is preliminary data.</text>
</comment>
<evidence type="ECO:0000313" key="1">
    <source>
        <dbReference type="EMBL" id="MFC2947455.1"/>
    </source>
</evidence>
<dbReference type="InterPro" id="IPR024992">
    <property type="entry name" value="DUF3891"/>
</dbReference>
<dbReference type="RefSeq" id="WP_390303134.1">
    <property type="nucleotide sequence ID" value="NZ_JBHRRZ010000006.1"/>
</dbReference>
<protein>
    <submittedName>
        <fullName evidence="1">DUF3891 family protein</fullName>
    </submittedName>
</protein>
<dbReference type="EMBL" id="JBHRRZ010000006">
    <property type="protein sequence ID" value="MFC2947455.1"/>
    <property type="molecule type" value="Genomic_DNA"/>
</dbReference>
<sequence>MIVREHDSEFVLVEQHHHAELSGEIMEKWKGFRGKEWKESVLYAIQQHDLGWKEFDKQPFWNDAKHEPFTFTDFPIHPKIVLYTLGIDEVEKRDPYAALLCSEHYKRFLAAESGKEAERFVQQEEARQQRIIESLSNYNKRLFKFHYGLVQLGDNFSLYVCINDPGVKKQDEHPFFKQGIPLPFKLEGFSKDVIDIKWLDQQTVAIENFPFEEPLEVTVEQKRVQKKDIQDKGLIACYEEAETEKVHVRLVPAE</sequence>
<reference evidence="2" key="1">
    <citation type="journal article" date="2019" name="Int. J. Syst. Evol. Microbiol.">
        <title>The Global Catalogue of Microorganisms (GCM) 10K type strain sequencing project: providing services to taxonomists for standard genome sequencing and annotation.</title>
        <authorList>
            <consortium name="The Broad Institute Genomics Platform"/>
            <consortium name="The Broad Institute Genome Sequencing Center for Infectious Disease"/>
            <person name="Wu L."/>
            <person name="Ma J."/>
        </authorList>
    </citation>
    <scope>NUCLEOTIDE SEQUENCE [LARGE SCALE GENOMIC DNA]</scope>
    <source>
        <strain evidence="2">KCTC 13193</strain>
    </source>
</reference>
<keyword evidence="2" id="KW-1185">Reference proteome</keyword>
<dbReference type="Pfam" id="PF13030">
    <property type="entry name" value="DUF3891"/>
    <property type="match status" value="1"/>
</dbReference>
<accession>A0ABV7A396</accession>
<dbReference type="Proteomes" id="UP001595387">
    <property type="component" value="Unassembled WGS sequence"/>
</dbReference>
<proteinExistence type="predicted"/>
<evidence type="ECO:0000313" key="2">
    <source>
        <dbReference type="Proteomes" id="UP001595387"/>
    </source>
</evidence>
<organism evidence="1 2">
    <name type="scientific">Virgibacillus sediminis</name>
    <dbReference type="NCBI Taxonomy" id="202260"/>
    <lineage>
        <taxon>Bacteria</taxon>
        <taxon>Bacillati</taxon>
        <taxon>Bacillota</taxon>
        <taxon>Bacilli</taxon>
        <taxon>Bacillales</taxon>
        <taxon>Bacillaceae</taxon>
        <taxon>Virgibacillus</taxon>
    </lineage>
</organism>